<dbReference type="OrthoDB" id="2458587at2759"/>
<keyword evidence="2" id="KW-1185">Reference proteome</keyword>
<accession>A0A9N9JZM2</accession>
<gene>
    <name evidence="1" type="ORF">RFULGI_LOCUS17736</name>
</gene>
<dbReference type="EMBL" id="CAJVPZ010071967">
    <property type="protein sequence ID" value="CAG8801116.1"/>
    <property type="molecule type" value="Genomic_DNA"/>
</dbReference>
<protein>
    <submittedName>
        <fullName evidence="1">7195_t:CDS:1</fullName>
    </submittedName>
</protein>
<feature type="non-terminal residue" evidence="1">
    <location>
        <position position="1"/>
    </location>
</feature>
<reference evidence="1" key="1">
    <citation type="submission" date="2021-06" db="EMBL/GenBank/DDBJ databases">
        <authorList>
            <person name="Kallberg Y."/>
            <person name="Tangrot J."/>
            <person name="Rosling A."/>
        </authorList>
    </citation>
    <scope>NUCLEOTIDE SEQUENCE</scope>
    <source>
        <strain evidence="1">IN212</strain>
    </source>
</reference>
<organism evidence="1 2">
    <name type="scientific">Racocetra fulgida</name>
    <dbReference type="NCBI Taxonomy" id="60492"/>
    <lineage>
        <taxon>Eukaryota</taxon>
        <taxon>Fungi</taxon>
        <taxon>Fungi incertae sedis</taxon>
        <taxon>Mucoromycota</taxon>
        <taxon>Glomeromycotina</taxon>
        <taxon>Glomeromycetes</taxon>
        <taxon>Diversisporales</taxon>
        <taxon>Gigasporaceae</taxon>
        <taxon>Racocetra</taxon>
    </lineage>
</organism>
<dbReference type="Proteomes" id="UP000789396">
    <property type="component" value="Unassembled WGS sequence"/>
</dbReference>
<proteinExistence type="predicted"/>
<sequence>LNTAADAVLGSAAIPVGATIWGVSKGIQELCDDEDIKKIFKFSADCGRVMFTGGVINVVIREIRNKEMGKPPNSAVKTTDKVIDKIAGNFVAGLGRKLEGSSEELIYTIHDSGFIPDDDIRKHLDHLERGVTYQHGCK</sequence>
<feature type="non-terminal residue" evidence="1">
    <location>
        <position position="138"/>
    </location>
</feature>
<name>A0A9N9JZM2_9GLOM</name>
<dbReference type="AlphaFoldDB" id="A0A9N9JZM2"/>
<evidence type="ECO:0000313" key="2">
    <source>
        <dbReference type="Proteomes" id="UP000789396"/>
    </source>
</evidence>
<evidence type="ECO:0000313" key="1">
    <source>
        <dbReference type="EMBL" id="CAG8801116.1"/>
    </source>
</evidence>
<comment type="caution">
    <text evidence="1">The sequence shown here is derived from an EMBL/GenBank/DDBJ whole genome shotgun (WGS) entry which is preliminary data.</text>
</comment>